<evidence type="ECO:0000313" key="2">
    <source>
        <dbReference type="EMBL" id="TWU00328.1"/>
    </source>
</evidence>
<evidence type="ECO:0000313" key="3">
    <source>
        <dbReference type="Proteomes" id="UP000317421"/>
    </source>
</evidence>
<dbReference type="AlphaFoldDB" id="A0A5C6ALH2"/>
<dbReference type="OrthoDB" id="275553at2"/>
<evidence type="ECO:0000256" key="1">
    <source>
        <dbReference type="SAM" id="Phobius"/>
    </source>
</evidence>
<dbReference type="RefSeq" id="WP_146444010.1">
    <property type="nucleotide sequence ID" value="NZ_SJPR01000001.1"/>
</dbReference>
<sequence length="229" mass="26022">MRFLFAIIGYTSVATVLAAALGVGYLWKTERLTDERMFRIVALIHGVETTEKLAPSTPIDGNTPPEEPSLAEERRLRELAMRNYEVRQESLQRGKTEFDHSLAQLIEQRDRIDDMATELRQRIDQVSTETVLEGVKNVVRDLKVAKPDKGKELLLRILNSGGSDPEERQKAMDEVIQLINVMPIDTWADILNRFEGAAELDQLHSLQEQQLEGGEKKRVLEEAMNQLGK</sequence>
<keyword evidence="1" id="KW-0812">Transmembrane</keyword>
<keyword evidence="3" id="KW-1185">Reference proteome</keyword>
<proteinExistence type="predicted"/>
<accession>A0A5C6ALH2</accession>
<gene>
    <name evidence="2" type="ORF">Pla108_12770</name>
</gene>
<comment type="caution">
    <text evidence="2">The sequence shown here is derived from an EMBL/GenBank/DDBJ whole genome shotgun (WGS) entry which is preliminary data.</text>
</comment>
<feature type="transmembrane region" description="Helical" evidence="1">
    <location>
        <begin position="6"/>
        <end position="27"/>
    </location>
</feature>
<protein>
    <submittedName>
        <fullName evidence="2">Uncharacterized protein</fullName>
    </submittedName>
</protein>
<keyword evidence="1" id="KW-0472">Membrane</keyword>
<organism evidence="2 3">
    <name type="scientific">Botrimarina colliarenosi</name>
    <dbReference type="NCBI Taxonomy" id="2528001"/>
    <lineage>
        <taxon>Bacteria</taxon>
        <taxon>Pseudomonadati</taxon>
        <taxon>Planctomycetota</taxon>
        <taxon>Planctomycetia</taxon>
        <taxon>Pirellulales</taxon>
        <taxon>Lacipirellulaceae</taxon>
        <taxon>Botrimarina</taxon>
    </lineage>
</organism>
<reference evidence="2 3" key="1">
    <citation type="submission" date="2019-02" db="EMBL/GenBank/DDBJ databases">
        <title>Deep-cultivation of Planctomycetes and their phenomic and genomic characterization uncovers novel biology.</title>
        <authorList>
            <person name="Wiegand S."/>
            <person name="Jogler M."/>
            <person name="Boedeker C."/>
            <person name="Pinto D."/>
            <person name="Vollmers J."/>
            <person name="Rivas-Marin E."/>
            <person name="Kohn T."/>
            <person name="Peeters S.H."/>
            <person name="Heuer A."/>
            <person name="Rast P."/>
            <person name="Oberbeckmann S."/>
            <person name="Bunk B."/>
            <person name="Jeske O."/>
            <person name="Meyerdierks A."/>
            <person name="Storesund J.E."/>
            <person name="Kallscheuer N."/>
            <person name="Luecker S."/>
            <person name="Lage O.M."/>
            <person name="Pohl T."/>
            <person name="Merkel B.J."/>
            <person name="Hornburger P."/>
            <person name="Mueller R.-W."/>
            <person name="Bruemmer F."/>
            <person name="Labrenz M."/>
            <person name="Spormann A.M."/>
            <person name="Op Den Camp H."/>
            <person name="Overmann J."/>
            <person name="Amann R."/>
            <person name="Jetten M.S.M."/>
            <person name="Mascher T."/>
            <person name="Medema M.H."/>
            <person name="Devos D.P."/>
            <person name="Kaster A.-K."/>
            <person name="Ovreas L."/>
            <person name="Rohde M."/>
            <person name="Galperin M.Y."/>
            <person name="Jogler C."/>
        </authorList>
    </citation>
    <scope>NUCLEOTIDE SEQUENCE [LARGE SCALE GENOMIC DNA]</scope>
    <source>
        <strain evidence="2 3">Pla108</strain>
    </source>
</reference>
<keyword evidence="1" id="KW-1133">Transmembrane helix</keyword>
<name>A0A5C6ALH2_9BACT</name>
<dbReference type="Proteomes" id="UP000317421">
    <property type="component" value="Unassembled WGS sequence"/>
</dbReference>
<dbReference type="EMBL" id="SJPR01000001">
    <property type="protein sequence ID" value="TWU00328.1"/>
    <property type="molecule type" value="Genomic_DNA"/>
</dbReference>